<dbReference type="SUPFAM" id="SSF53098">
    <property type="entry name" value="Ribonuclease H-like"/>
    <property type="match status" value="1"/>
</dbReference>
<dbReference type="GO" id="GO:0004803">
    <property type="term" value="F:transposase activity"/>
    <property type="evidence" value="ECO:0007669"/>
    <property type="project" value="InterPro"/>
</dbReference>
<dbReference type="InterPro" id="IPR002559">
    <property type="entry name" value="Transposase_11"/>
</dbReference>
<name>A0A375ACR8_9GAMM</name>
<sequence>MRPLRKGAQYRVIRKSGAGQELVELSLSPQAKKKWPLAPQTLTARLISKALNGKVVQILTSMCDPLRYPKSDIVELYSHRREIEHGFREMKQHLLNNELTVRSKKPELVRQERWGVALSYNLLRFMMAQMAYSLKGVEPYQMSFKQSALYLKSQLSLLPGVAPGKIPRIMKEIMAMAPGLVLPERRARHYPIAVKKRPQRYPLRPPSKA</sequence>
<evidence type="ECO:0000313" key="3">
    <source>
        <dbReference type="Proteomes" id="UP000294820"/>
    </source>
</evidence>
<dbReference type="AlphaFoldDB" id="A0A375ACR8"/>
<protein>
    <submittedName>
        <fullName evidence="2">Mobile element protein</fullName>
    </submittedName>
</protein>
<proteinExistence type="predicted"/>
<dbReference type="KEGG" id="daq:DAQ1742_02959"/>
<dbReference type="GO" id="GO:0006313">
    <property type="term" value="P:DNA transposition"/>
    <property type="evidence" value="ECO:0007669"/>
    <property type="project" value="InterPro"/>
</dbReference>
<accession>A0A375ACR8</accession>
<organism evidence="2 3">
    <name type="scientific">Dickeya aquatica</name>
    <dbReference type="NCBI Taxonomy" id="1401087"/>
    <lineage>
        <taxon>Bacteria</taxon>
        <taxon>Pseudomonadati</taxon>
        <taxon>Pseudomonadota</taxon>
        <taxon>Gammaproteobacteria</taxon>
        <taxon>Enterobacterales</taxon>
        <taxon>Pectobacteriaceae</taxon>
        <taxon>Dickeya</taxon>
    </lineage>
</organism>
<dbReference type="PANTHER" id="PTHR37529:SF1">
    <property type="entry name" value="TRANSPOSASE INSG FOR INSERTION SEQUENCE ELEMENT IS4-RELATED"/>
    <property type="match status" value="1"/>
</dbReference>
<gene>
    <name evidence="2" type="ORF">DAQ1742_02959</name>
</gene>
<dbReference type="EMBL" id="LT615367">
    <property type="protein sequence ID" value="SLM63805.1"/>
    <property type="molecule type" value="Genomic_DNA"/>
</dbReference>
<evidence type="ECO:0000313" key="2">
    <source>
        <dbReference type="EMBL" id="SLM63805.1"/>
    </source>
</evidence>
<dbReference type="PANTHER" id="PTHR37529">
    <property type="entry name" value="TRANSPOSASE INSG FOR INSERTION SEQUENCE ELEMENT IS4-RELATED"/>
    <property type="match status" value="1"/>
</dbReference>
<reference evidence="2 3" key="1">
    <citation type="submission" date="2016-09" db="EMBL/GenBank/DDBJ databases">
        <authorList>
            <person name="Reverchon S."/>
            <person name="Nasser W."/>
            <person name="Leonard S."/>
            <person name="Brochier C."/>
            <person name="Duprey A."/>
        </authorList>
    </citation>
    <scope>NUCLEOTIDE SEQUENCE [LARGE SCALE GENOMIC DNA]</scope>
    <source>
        <strain evidence="2 3">174/2</strain>
    </source>
</reference>
<dbReference type="InterPro" id="IPR012337">
    <property type="entry name" value="RNaseH-like_sf"/>
</dbReference>
<feature type="domain" description="Transposase IS4-like" evidence="1">
    <location>
        <begin position="26"/>
        <end position="122"/>
    </location>
</feature>
<dbReference type="Proteomes" id="UP000294820">
    <property type="component" value="Chromosome 1"/>
</dbReference>
<evidence type="ECO:0000259" key="1">
    <source>
        <dbReference type="Pfam" id="PF01609"/>
    </source>
</evidence>
<dbReference type="Pfam" id="PF01609">
    <property type="entry name" value="DDE_Tnp_1"/>
    <property type="match status" value="1"/>
</dbReference>
<dbReference type="GO" id="GO:0003677">
    <property type="term" value="F:DNA binding"/>
    <property type="evidence" value="ECO:0007669"/>
    <property type="project" value="InterPro"/>
</dbReference>
<keyword evidence="3" id="KW-1185">Reference proteome</keyword>